<keyword evidence="2 3" id="KW-0378">Hydrolase</keyword>
<protein>
    <recommendedName>
        <fullName evidence="4">Nudix hydrolase domain-containing protein</fullName>
    </recommendedName>
</protein>
<accession>A0ABP7A3T2</accession>
<evidence type="ECO:0000313" key="6">
    <source>
        <dbReference type="Proteomes" id="UP001501074"/>
    </source>
</evidence>
<evidence type="ECO:0000256" key="2">
    <source>
        <dbReference type="ARBA" id="ARBA00022801"/>
    </source>
</evidence>
<keyword evidence="6" id="KW-1185">Reference proteome</keyword>
<evidence type="ECO:0000256" key="3">
    <source>
        <dbReference type="RuleBase" id="RU003476"/>
    </source>
</evidence>
<reference evidence="6" key="1">
    <citation type="journal article" date="2019" name="Int. J. Syst. Evol. Microbiol.">
        <title>The Global Catalogue of Microorganisms (GCM) 10K type strain sequencing project: providing services to taxonomists for standard genome sequencing and annotation.</title>
        <authorList>
            <consortium name="The Broad Institute Genomics Platform"/>
            <consortium name="The Broad Institute Genome Sequencing Center for Infectious Disease"/>
            <person name="Wu L."/>
            <person name="Ma J."/>
        </authorList>
    </citation>
    <scope>NUCLEOTIDE SEQUENCE [LARGE SCALE GENOMIC DNA]</scope>
    <source>
        <strain evidence="6">JCM 16902</strain>
    </source>
</reference>
<comment type="caution">
    <text evidence="5">The sequence shown here is derived from an EMBL/GenBank/DDBJ whole genome shotgun (WGS) entry which is preliminary data.</text>
</comment>
<feature type="domain" description="Nudix hydrolase" evidence="4">
    <location>
        <begin position="194"/>
        <end position="335"/>
    </location>
</feature>
<dbReference type="PROSITE" id="PS00893">
    <property type="entry name" value="NUDIX_BOX"/>
    <property type="match status" value="1"/>
</dbReference>
<sequence>MCKGDGKGFCEGRSQYSDAEWQAEGDILPRLATLWSALHEAQSLPGWDPAKVITADCGYRGIHIHLNGDEDLGYRLAARLLPTALCRTQRTHTEQEHSAPDEIVSVLNWYGMYAGQALNVTSSWRTPLVERDLTADELAVGVAEGWADPENDPADIDWPTRQANALIPFTVVAGRPCIPGASTGIHRGRNEMGRWGESAMADALVTADLGDGQRWLLLIWRGDGHGWAVPGGGIEAGETPVQAASRELAEETGLGLPADAFTPFAPRLVPDPRASDEAWAVTVISRTHLNLNGLGHGLPEVTGSDDARRAEWIRANSYADMVTDLRARFAGAVFPAHVEFLSDFLQ</sequence>
<evidence type="ECO:0000259" key="4">
    <source>
        <dbReference type="PROSITE" id="PS51462"/>
    </source>
</evidence>
<dbReference type="InterPro" id="IPR020476">
    <property type="entry name" value="Nudix_hydrolase"/>
</dbReference>
<dbReference type="PANTHER" id="PTHR43736">
    <property type="entry name" value="ADP-RIBOSE PYROPHOSPHATASE"/>
    <property type="match status" value="1"/>
</dbReference>
<dbReference type="PRINTS" id="PR00502">
    <property type="entry name" value="NUDIXFAMILY"/>
</dbReference>
<dbReference type="Proteomes" id="UP001501074">
    <property type="component" value="Unassembled WGS sequence"/>
</dbReference>
<dbReference type="RefSeq" id="WP_231487764.1">
    <property type="nucleotide sequence ID" value="NZ_BAAAZO010000009.1"/>
</dbReference>
<evidence type="ECO:0000256" key="1">
    <source>
        <dbReference type="ARBA" id="ARBA00005582"/>
    </source>
</evidence>
<dbReference type="Gene3D" id="3.90.79.10">
    <property type="entry name" value="Nucleoside Triphosphate Pyrophosphohydrolase"/>
    <property type="match status" value="1"/>
</dbReference>
<dbReference type="InterPro" id="IPR020084">
    <property type="entry name" value="NUDIX_hydrolase_CS"/>
</dbReference>
<name>A0ABP7A3T2_9ACTN</name>
<evidence type="ECO:0000313" key="5">
    <source>
        <dbReference type="EMBL" id="GAA3624417.1"/>
    </source>
</evidence>
<dbReference type="InterPro" id="IPR015797">
    <property type="entry name" value="NUDIX_hydrolase-like_dom_sf"/>
</dbReference>
<proteinExistence type="inferred from homology"/>
<comment type="similarity">
    <text evidence="1 3">Belongs to the Nudix hydrolase family.</text>
</comment>
<dbReference type="SUPFAM" id="SSF55811">
    <property type="entry name" value="Nudix"/>
    <property type="match status" value="1"/>
</dbReference>
<dbReference type="EMBL" id="BAAAZO010000009">
    <property type="protein sequence ID" value="GAA3624417.1"/>
    <property type="molecule type" value="Genomic_DNA"/>
</dbReference>
<dbReference type="PANTHER" id="PTHR43736:SF1">
    <property type="entry name" value="DIHYDRONEOPTERIN TRIPHOSPHATE DIPHOSPHATASE"/>
    <property type="match status" value="1"/>
</dbReference>
<dbReference type="Pfam" id="PF00293">
    <property type="entry name" value="NUDIX"/>
    <property type="match status" value="1"/>
</dbReference>
<gene>
    <name evidence="5" type="ORF">GCM10022223_46850</name>
</gene>
<organism evidence="5 6">
    <name type="scientific">Kineosporia mesophila</name>
    <dbReference type="NCBI Taxonomy" id="566012"/>
    <lineage>
        <taxon>Bacteria</taxon>
        <taxon>Bacillati</taxon>
        <taxon>Actinomycetota</taxon>
        <taxon>Actinomycetes</taxon>
        <taxon>Kineosporiales</taxon>
        <taxon>Kineosporiaceae</taxon>
        <taxon>Kineosporia</taxon>
    </lineage>
</organism>
<dbReference type="InterPro" id="IPR000086">
    <property type="entry name" value="NUDIX_hydrolase_dom"/>
</dbReference>
<dbReference type="PROSITE" id="PS51462">
    <property type="entry name" value="NUDIX"/>
    <property type="match status" value="1"/>
</dbReference>